<keyword evidence="1" id="KW-0472">Membrane</keyword>
<feature type="transmembrane region" description="Helical" evidence="1">
    <location>
        <begin position="263"/>
        <end position="287"/>
    </location>
</feature>
<evidence type="ECO:0000313" key="4">
    <source>
        <dbReference type="Proteomes" id="UP001168435"/>
    </source>
</evidence>
<feature type="transmembrane region" description="Helical" evidence="1">
    <location>
        <begin position="69"/>
        <end position="92"/>
    </location>
</feature>
<dbReference type="Proteomes" id="UP001168435">
    <property type="component" value="Unassembled WGS sequence"/>
</dbReference>
<evidence type="ECO:0000313" key="5">
    <source>
        <dbReference type="Proteomes" id="UP001168505"/>
    </source>
</evidence>
<dbReference type="RefSeq" id="WP_289826756.1">
    <property type="nucleotide sequence ID" value="NZ_JAUEIR010000002.1"/>
</dbReference>
<feature type="transmembrane region" description="Helical" evidence="1">
    <location>
        <begin position="330"/>
        <end position="352"/>
    </location>
</feature>
<dbReference type="Proteomes" id="UP001168505">
    <property type="component" value="Unassembled WGS sequence"/>
</dbReference>
<feature type="transmembrane region" description="Helical" evidence="1">
    <location>
        <begin position="113"/>
        <end position="134"/>
    </location>
</feature>
<keyword evidence="4" id="KW-1185">Reference proteome</keyword>
<gene>
    <name evidence="2" type="ORF">QVN30_05325</name>
    <name evidence="3" type="ORF">QVN40_03295</name>
</gene>
<feature type="transmembrane region" description="Helical" evidence="1">
    <location>
        <begin position="238"/>
        <end position="257"/>
    </location>
</feature>
<dbReference type="EMBL" id="JAUEIQ010000004">
    <property type="protein sequence ID" value="MDN0063727.1"/>
    <property type="molecule type" value="Genomic_DNA"/>
</dbReference>
<keyword evidence="1" id="KW-1133">Transmembrane helix</keyword>
<feature type="transmembrane region" description="Helical" evidence="1">
    <location>
        <begin position="140"/>
        <end position="160"/>
    </location>
</feature>
<feature type="transmembrane region" description="Helical" evidence="1">
    <location>
        <begin position="299"/>
        <end position="324"/>
    </location>
</feature>
<keyword evidence="1" id="KW-0812">Transmembrane</keyword>
<organism evidence="3 5">
    <name type="scientific">Collinsella ihumii</name>
    <dbReference type="NCBI Taxonomy" id="1720204"/>
    <lineage>
        <taxon>Bacteria</taxon>
        <taxon>Bacillati</taxon>
        <taxon>Actinomycetota</taxon>
        <taxon>Coriobacteriia</taxon>
        <taxon>Coriobacteriales</taxon>
        <taxon>Coriobacteriaceae</taxon>
        <taxon>Collinsella</taxon>
    </lineage>
</organism>
<feature type="transmembrane region" description="Helical" evidence="1">
    <location>
        <begin position="195"/>
        <end position="218"/>
    </location>
</feature>
<accession>A0AAW7JMJ0</accession>
<evidence type="ECO:0000313" key="2">
    <source>
        <dbReference type="EMBL" id="MDN0063727.1"/>
    </source>
</evidence>
<feature type="transmembrane region" description="Helical" evidence="1">
    <location>
        <begin position="172"/>
        <end position="189"/>
    </location>
</feature>
<feature type="transmembrane region" description="Helical" evidence="1">
    <location>
        <begin position="29"/>
        <end position="49"/>
    </location>
</feature>
<comment type="caution">
    <text evidence="3">The sequence shown here is derived from an EMBL/GenBank/DDBJ whole genome shotgun (WGS) entry which is preliminary data.</text>
</comment>
<reference evidence="3" key="2">
    <citation type="submission" date="2023-08" db="EMBL/GenBank/DDBJ databases">
        <title>Identification and characterization of horizontal gene transfer across gut microbiota members of farm animals based on homology search.</title>
        <authorList>
            <person name="Schwarzerova J."/>
            <person name="Nykrynova M."/>
            <person name="Jureckova K."/>
            <person name="Cejkova D."/>
            <person name="Rychlik I."/>
        </authorList>
    </citation>
    <scope>NUCLEOTIDE SEQUENCE</scope>
    <source>
        <strain evidence="3">15_COKtk</strain>
        <strain evidence="2">176_SSukc20</strain>
    </source>
</reference>
<name>A0AAW7JMJ0_9ACTN</name>
<proteinExistence type="predicted"/>
<evidence type="ECO:0000256" key="1">
    <source>
        <dbReference type="SAM" id="Phobius"/>
    </source>
</evidence>
<evidence type="ECO:0000313" key="3">
    <source>
        <dbReference type="EMBL" id="MDN0068728.1"/>
    </source>
</evidence>
<dbReference type="AlphaFoldDB" id="A0AAW7JMJ0"/>
<sequence length="364" mass="37691">MTNSMTATQDRSLAIEKKKRLEQGFFKKGIAIALFSGIAYGLYSAFVVAAQTQGIWVDWSTALPAGGFMLVFILPTLASAINDSCSALWALAATIKQGKLPDFIATLGTKPGLIMVAAAMVGGPIGSAAYIIALSMAGTIVTPVAALCPAIGSIISRVLYKQKLGARGVTGILICMLGSGLIGVSSLTGDLGANAVPGICLALVCALAWGIEGCVAGYGTSMIDSQVGITIRQCTSGLGNLLIILPLLTVASGNSLAETYSCVAGAFTNLPSLAFFIVSGMFAYLSYMNWYRGNSMCGTALGMACNGTYAFFVPLCTWIIVGLFMGFDGYALPAIAWIAAVVMVIGVTVIAVNPLDFFRKEKAA</sequence>
<protein>
    <recommendedName>
        <fullName evidence="6">DMT family transporter</fullName>
    </recommendedName>
</protein>
<evidence type="ECO:0008006" key="6">
    <source>
        <dbReference type="Google" id="ProtNLM"/>
    </source>
</evidence>
<reference evidence="3" key="1">
    <citation type="submission" date="2023-06" db="EMBL/GenBank/DDBJ databases">
        <authorList>
            <person name="Zeman M."/>
            <person name="Kubasova T."/>
            <person name="Jahodarova E."/>
            <person name="Nykrynova M."/>
            <person name="Rychlik I."/>
        </authorList>
    </citation>
    <scope>NUCLEOTIDE SEQUENCE</scope>
    <source>
        <strain evidence="3">15_COKtk</strain>
        <strain evidence="2">176_SSukc20</strain>
    </source>
</reference>
<dbReference type="EMBL" id="JAUEIR010000002">
    <property type="protein sequence ID" value="MDN0068728.1"/>
    <property type="molecule type" value="Genomic_DNA"/>
</dbReference>